<dbReference type="InterPro" id="IPR050266">
    <property type="entry name" value="AB_hydrolase_sf"/>
</dbReference>
<evidence type="ECO:0000313" key="2">
    <source>
        <dbReference type="EMBL" id="VXC28027.1"/>
    </source>
</evidence>
<organism evidence="2 3">
    <name type="scientific">Maribacter litoralis</name>
    <dbReference type="NCBI Taxonomy" id="2059726"/>
    <lineage>
        <taxon>Bacteria</taxon>
        <taxon>Pseudomonadati</taxon>
        <taxon>Bacteroidota</taxon>
        <taxon>Flavobacteriia</taxon>
        <taxon>Flavobacteriales</taxon>
        <taxon>Flavobacteriaceae</taxon>
        <taxon>Maribacter</taxon>
    </lineage>
</organism>
<feature type="domain" description="AB hydrolase-1" evidence="1">
    <location>
        <begin position="42"/>
        <end position="279"/>
    </location>
</feature>
<dbReference type="PANTHER" id="PTHR43798:SF24">
    <property type="entry name" value="CIS-3-ALKYL-4-ALKYLOXETAN-2-ONE DECARBOXYLASE"/>
    <property type="match status" value="1"/>
</dbReference>
<dbReference type="Pfam" id="PF00561">
    <property type="entry name" value="Abhydrolase_1"/>
    <property type="match status" value="1"/>
</dbReference>
<dbReference type="RefSeq" id="WP_159304119.1">
    <property type="nucleotide sequence ID" value="NZ_LR733271.1"/>
</dbReference>
<dbReference type="InterPro" id="IPR029058">
    <property type="entry name" value="AB_hydrolase_fold"/>
</dbReference>
<dbReference type="SUPFAM" id="SSF53474">
    <property type="entry name" value="alpha/beta-Hydrolases"/>
    <property type="match status" value="1"/>
</dbReference>
<dbReference type="Proteomes" id="UP000430202">
    <property type="component" value="Unassembled WGS sequence"/>
</dbReference>
<dbReference type="PANTHER" id="PTHR43798">
    <property type="entry name" value="MONOACYLGLYCEROL LIPASE"/>
    <property type="match status" value="1"/>
</dbReference>
<keyword evidence="2" id="KW-0378">Hydrolase</keyword>
<accession>A0A653XDA0</accession>
<keyword evidence="3" id="KW-1185">Reference proteome</keyword>
<dbReference type="GO" id="GO:0016787">
    <property type="term" value="F:hydrolase activity"/>
    <property type="evidence" value="ECO:0007669"/>
    <property type="project" value="UniProtKB-KW"/>
</dbReference>
<name>A0A653XDA0_9FLAO</name>
<proteinExistence type="predicted"/>
<evidence type="ECO:0000313" key="3">
    <source>
        <dbReference type="Proteomes" id="UP000430202"/>
    </source>
</evidence>
<dbReference type="GO" id="GO:0016020">
    <property type="term" value="C:membrane"/>
    <property type="evidence" value="ECO:0007669"/>
    <property type="project" value="TreeGrafter"/>
</dbReference>
<dbReference type="InterPro" id="IPR000639">
    <property type="entry name" value="Epox_hydrolase-like"/>
</dbReference>
<reference evidence="2 3" key="1">
    <citation type="submission" date="2019-10" db="EMBL/GenBank/DDBJ databases">
        <authorList>
            <person name="Karimi E."/>
        </authorList>
    </citation>
    <scope>NUCLEOTIDE SEQUENCE [LARGE SCALE GENOMIC DNA]</scope>
    <source>
        <strain evidence="2">Maribacter sp. 151</strain>
    </source>
</reference>
<dbReference type="Gene3D" id="3.40.50.1820">
    <property type="entry name" value="alpha/beta hydrolase"/>
    <property type="match status" value="1"/>
</dbReference>
<dbReference type="InterPro" id="IPR000073">
    <property type="entry name" value="AB_hydrolase_1"/>
</dbReference>
<dbReference type="EMBL" id="CABWLR010000006">
    <property type="protein sequence ID" value="VXC28027.1"/>
    <property type="molecule type" value="Genomic_DNA"/>
</dbReference>
<sequence>MNNSKVNQNPSWLDTNEYPFKRNYFDLPVGRMNYIDEGEGEPIVMLHGNPGWSFEYRNLVKEMSKTHRCIVPDYIGFGFSDKPYNWDYKPENQAKNIELFLDSLNLEKFTLMINDWGGPIGMHYALKYPEKVSKLFVLNTYFWSVKGIPHMEDFSKKLGGKIGKFLILNFNIFGKVVAKKVAGKGLTKNAHKHYYKHLTTKQDRKGSWVFPREIIGSSEWLASLWEKRKKVTHIPKIMIWGMLDPAFTQNELDVWTNEYNDSRVVKLEGVGHFPQEENPNAVIKELKAELLN</sequence>
<dbReference type="AlphaFoldDB" id="A0A653XDA0"/>
<dbReference type="PRINTS" id="PR00412">
    <property type="entry name" value="EPOXHYDRLASE"/>
</dbReference>
<gene>
    <name evidence="2" type="ORF">MARI151_60536</name>
</gene>
<protein>
    <submittedName>
        <fullName evidence="2">Alpha/beta fold hydrolase</fullName>
    </submittedName>
</protein>
<dbReference type="PRINTS" id="PR00111">
    <property type="entry name" value="ABHYDROLASE"/>
</dbReference>
<evidence type="ECO:0000259" key="1">
    <source>
        <dbReference type="Pfam" id="PF00561"/>
    </source>
</evidence>